<dbReference type="InterPro" id="IPR046341">
    <property type="entry name" value="SET_dom_sf"/>
</dbReference>
<dbReference type="Pfam" id="PF00856">
    <property type="entry name" value="SET"/>
    <property type="match status" value="1"/>
</dbReference>
<name>A0A6C0EH06_9ZZZZ</name>
<protein>
    <recommendedName>
        <fullName evidence="1">SET domain-containing protein</fullName>
    </recommendedName>
</protein>
<dbReference type="CDD" id="cd08161">
    <property type="entry name" value="SET"/>
    <property type="match status" value="1"/>
</dbReference>
<dbReference type="InterPro" id="IPR001214">
    <property type="entry name" value="SET_dom"/>
</dbReference>
<sequence length="312" mass="36813">MRLNIIKNNLPYSFKNIQKNSIIETGIMRNININNNSDYLPFLINKKYDFKPVALQNIFKSPYFLISGNGMFFPKSYNYANCFLSVKFDIVNYSLDYNITAITNIRDDTPLILYTDNKSNIMLNIDNDYNKKLNISEDQLDRYFRIFKDQDSQRDIHYNEIKNHINKIQKNQIQIVDNNSKIALLKHSKFTGYGVFATDNIKSGEVIEWGLQRKIDNLDGDKCPYVFTWNSCGKKLADKNKWTTGSGNAIFYNSDINPNTRMYRFYDDYFYMIVASKDIQKGEELTHYYVSSNWRECFVNDFYLPKNINLEI</sequence>
<dbReference type="AlphaFoldDB" id="A0A6C0EH06"/>
<evidence type="ECO:0000259" key="1">
    <source>
        <dbReference type="PROSITE" id="PS50280"/>
    </source>
</evidence>
<reference evidence="2" key="1">
    <citation type="journal article" date="2020" name="Nature">
        <title>Giant virus diversity and host interactions through global metagenomics.</title>
        <authorList>
            <person name="Schulz F."/>
            <person name="Roux S."/>
            <person name="Paez-Espino D."/>
            <person name="Jungbluth S."/>
            <person name="Walsh D.A."/>
            <person name="Denef V.J."/>
            <person name="McMahon K.D."/>
            <person name="Konstantinidis K.T."/>
            <person name="Eloe-Fadrosh E.A."/>
            <person name="Kyrpides N.C."/>
            <person name="Woyke T."/>
        </authorList>
    </citation>
    <scope>NUCLEOTIDE SEQUENCE</scope>
    <source>
        <strain evidence="2">GVMAG-M-3300023179-2</strain>
    </source>
</reference>
<proteinExistence type="predicted"/>
<feature type="domain" description="SET" evidence="1">
    <location>
        <begin position="180"/>
        <end position="290"/>
    </location>
</feature>
<evidence type="ECO:0000313" key="2">
    <source>
        <dbReference type="EMBL" id="QHT26605.1"/>
    </source>
</evidence>
<accession>A0A6C0EH06</accession>
<dbReference type="SUPFAM" id="SSF82199">
    <property type="entry name" value="SET domain"/>
    <property type="match status" value="1"/>
</dbReference>
<dbReference type="PROSITE" id="PS50280">
    <property type="entry name" value="SET"/>
    <property type="match status" value="1"/>
</dbReference>
<organism evidence="2">
    <name type="scientific">viral metagenome</name>
    <dbReference type="NCBI Taxonomy" id="1070528"/>
    <lineage>
        <taxon>unclassified sequences</taxon>
        <taxon>metagenomes</taxon>
        <taxon>organismal metagenomes</taxon>
    </lineage>
</organism>
<dbReference type="Gene3D" id="2.170.270.10">
    <property type="entry name" value="SET domain"/>
    <property type="match status" value="1"/>
</dbReference>
<dbReference type="EMBL" id="MN739799">
    <property type="protein sequence ID" value="QHT26605.1"/>
    <property type="molecule type" value="Genomic_DNA"/>
</dbReference>